<feature type="domain" description="Rhodopsin" evidence="7">
    <location>
        <begin position="29"/>
        <end position="261"/>
    </location>
</feature>
<dbReference type="Pfam" id="PF20684">
    <property type="entry name" value="Fung_rhodopsin"/>
    <property type="match status" value="1"/>
</dbReference>
<feature type="transmembrane region" description="Helical" evidence="6">
    <location>
        <begin position="199"/>
        <end position="217"/>
    </location>
</feature>
<dbReference type="GO" id="GO:0016020">
    <property type="term" value="C:membrane"/>
    <property type="evidence" value="ECO:0007669"/>
    <property type="project" value="UniProtKB-SubCell"/>
</dbReference>
<feature type="transmembrane region" description="Helical" evidence="6">
    <location>
        <begin position="42"/>
        <end position="62"/>
    </location>
</feature>
<keyword evidence="2 6" id="KW-0812">Transmembrane</keyword>
<keyword evidence="3 6" id="KW-1133">Transmembrane helix</keyword>
<evidence type="ECO:0000256" key="1">
    <source>
        <dbReference type="ARBA" id="ARBA00004141"/>
    </source>
</evidence>
<evidence type="ECO:0000256" key="4">
    <source>
        <dbReference type="ARBA" id="ARBA00023136"/>
    </source>
</evidence>
<feature type="transmembrane region" description="Helical" evidence="6">
    <location>
        <begin position="12"/>
        <end position="30"/>
    </location>
</feature>
<accession>A0A8H3IW66</accession>
<dbReference type="OrthoDB" id="10017208at2759"/>
<evidence type="ECO:0000256" key="2">
    <source>
        <dbReference type="ARBA" id="ARBA00022692"/>
    </source>
</evidence>
<name>A0A8H3IW66_9LECA</name>
<evidence type="ECO:0000256" key="5">
    <source>
        <dbReference type="ARBA" id="ARBA00038359"/>
    </source>
</evidence>
<evidence type="ECO:0000256" key="3">
    <source>
        <dbReference type="ARBA" id="ARBA00022989"/>
    </source>
</evidence>
<dbReference type="InterPro" id="IPR049326">
    <property type="entry name" value="Rhodopsin_dom_fungi"/>
</dbReference>
<feature type="transmembrane region" description="Helical" evidence="6">
    <location>
        <begin position="91"/>
        <end position="109"/>
    </location>
</feature>
<keyword evidence="4 6" id="KW-0472">Membrane</keyword>
<comment type="similarity">
    <text evidence="5">Belongs to the SAT4 family.</text>
</comment>
<dbReference type="PANTHER" id="PTHR33048:SF47">
    <property type="entry name" value="INTEGRAL MEMBRANE PROTEIN-RELATED"/>
    <property type="match status" value="1"/>
</dbReference>
<dbReference type="InterPro" id="IPR052337">
    <property type="entry name" value="SAT4-like"/>
</dbReference>
<organism evidence="8 9">
    <name type="scientific">Heterodermia speciosa</name>
    <dbReference type="NCBI Taxonomy" id="116794"/>
    <lineage>
        <taxon>Eukaryota</taxon>
        <taxon>Fungi</taxon>
        <taxon>Dikarya</taxon>
        <taxon>Ascomycota</taxon>
        <taxon>Pezizomycotina</taxon>
        <taxon>Lecanoromycetes</taxon>
        <taxon>OSLEUM clade</taxon>
        <taxon>Lecanoromycetidae</taxon>
        <taxon>Caliciales</taxon>
        <taxon>Physciaceae</taxon>
        <taxon>Heterodermia</taxon>
    </lineage>
</organism>
<sequence length="338" mass="38301">MATLAQDGINSTIINTVLLVLTIIFMLLRLIKKRNALGLEDWLLCVAMLFLVLGDIGVWLMAVKGGEGFSIRTLNREQVKLFLKMLYWTELAYAIVIPTIKFSILVSYFKIFSVLRWFRFALYGTGVLEALWFLGVFPAVIFQCTPIKKAWNPSRPGHCIELIPFLWANSIANTILDYTILLLPVLPVWRLQMSKEQKLLVLASFSLGSLASIASTMRTIRTNKINTNDITESVFEDFMWTSVERHCGIISACLPFLARYFGHGLLSFLMALSSLVSKPVTLLGKHFQSNNTQRREIAASSLTHRARYELDGVHSKDQERFPHVVSKRASNISVRQLV</sequence>
<dbReference type="Proteomes" id="UP000664521">
    <property type="component" value="Unassembled WGS sequence"/>
</dbReference>
<reference evidence="8" key="1">
    <citation type="submission" date="2021-03" db="EMBL/GenBank/DDBJ databases">
        <authorList>
            <person name="Tagirdzhanova G."/>
        </authorList>
    </citation>
    <scope>NUCLEOTIDE SEQUENCE</scope>
</reference>
<dbReference type="AlphaFoldDB" id="A0A8H3IW66"/>
<evidence type="ECO:0000259" key="7">
    <source>
        <dbReference type="Pfam" id="PF20684"/>
    </source>
</evidence>
<gene>
    <name evidence="8" type="ORF">HETSPECPRED_010042</name>
</gene>
<dbReference type="EMBL" id="CAJPDS010000089">
    <property type="protein sequence ID" value="CAF9936175.1"/>
    <property type="molecule type" value="Genomic_DNA"/>
</dbReference>
<comment type="subcellular location">
    <subcellularLocation>
        <location evidence="1">Membrane</location>
        <topology evidence="1">Multi-pass membrane protein</topology>
    </subcellularLocation>
</comment>
<comment type="caution">
    <text evidence="8">The sequence shown here is derived from an EMBL/GenBank/DDBJ whole genome shotgun (WGS) entry which is preliminary data.</text>
</comment>
<dbReference type="PANTHER" id="PTHR33048">
    <property type="entry name" value="PTH11-LIKE INTEGRAL MEMBRANE PROTEIN (AFU_ORTHOLOGUE AFUA_5G11245)"/>
    <property type="match status" value="1"/>
</dbReference>
<protein>
    <recommendedName>
        <fullName evidence="7">Rhodopsin domain-containing protein</fullName>
    </recommendedName>
</protein>
<evidence type="ECO:0000256" key="6">
    <source>
        <dbReference type="SAM" id="Phobius"/>
    </source>
</evidence>
<proteinExistence type="inferred from homology"/>
<feature type="transmembrane region" description="Helical" evidence="6">
    <location>
        <begin position="162"/>
        <end position="187"/>
    </location>
</feature>
<keyword evidence="9" id="KW-1185">Reference proteome</keyword>
<feature type="transmembrane region" description="Helical" evidence="6">
    <location>
        <begin position="121"/>
        <end position="142"/>
    </location>
</feature>
<evidence type="ECO:0000313" key="8">
    <source>
        <dbReference type="EMBL" id="CAF9936175.1"/>
    </source>
</evidence>
<evidence type="ECO:0000313" key="9">
    <source>
        <dbReference type="Proteomes" id="UP000664521"/>
    </source>
</evidence>